<feature type="compositionally biased region" description="Acidic residues" evidence="1">
    <location>
        <begin position="350"/>
        <end position="373"/>
    </location>
</feature>
<evidence type="ECO:0000313" key="4">
    <source>
        <dbReference type="Proteomes" id="UP001190700"/>
    </source>
</evidence>
<dbReference type="InterPro" id="IPR001214">
    <property type="entry name" value="SET_dom"/>
</dbReference>
<reference evidence="3 4" key="1">
    <citation type="journal article" date="2015" name="Genome Biol. Evol.">
        <title>Comparative Genomics of a Bacterivorous Green Alga Reveals Evolutionary Causalities and Consequences of Phago-Mixotrophic Mode of Nutrition.</title>
        <authorList>
            <person name="Burns J.A."/>
            <person name="Paasch A."/>
            <person name="Narechania A."/>
            <person name="Kim E."/>
        </authorList>
    </citation>
    <scope>NUCLEOTIDE SEQUENCE [LARGE SCALE GENOMIC DNA]</scope>
    <source>
        <strain evidence="3 4">PLY_AMNH</strain>
    </source>
</reference>
<gene>
    <name evidence="3" type="ORF">CYMTET_34907</name>
</gene>
<keyword evidence="4" id="KW-1185">Reference proteome</keyword>
<evidence type="ECO:0000259" key="2">
    <source>
        <dbReference type="PROSITE" id="PS50280"/>
    </source>
</evidence>
<feature type="region of interest" description="Disordered" evidence="1">
    <location>
        <begin position="340"/>
        <end position="376"/>
    </location>
</feature>
<name>A0AAE0FAQ4_9CHLO</name>
<feature type="domain" description="SET" evidence="2">
    <location>
        <begin position="3"/>
        <end position="306"/>
    </location>
</feature>
<dbReference type="PANTHER" id="PTHR47420:SF3">
    <property type="entry name" value="HISTONE-LYSINE N-METHYLTRANSFERASE ASHR2"/>
    <property type="match status" value="1"/>
</dbReference>
<dbReference type="EMBL" id="LGRX02022110">
    <property type="protein sequence ID" value="KAK3255936.1"/>
    <property type="molecule type" value="Genomic_DNA"/>
</dbReference>
<dbReference type="Proteomes" id="UP001190700">
    <property type="component" value="Unassembled WGS sequence"/>
</dbReference>
<dbReference type="CDD" id="cd20071">
    <property type="entry name" value="SET_SMYD"/>
    <property type="match status" value="1"/>
</dbReference>
<dbReference type="SMART" id="SM00317">
    <property type="entry name" value="SET"/>
    <property type="match status" value="1"/>
</dbReference>
<dbReference type="SUPFAM" id="SSF82199">
    <property type="entry name" value="SET domain"/>
    <property type="match status" value="1"/>
</dbReference>
<dbReference type="Gene3D" id="2.170.270.10">
    <property type="entry name" value="SET domain"/>
    <property type="match status" value="1"/>
</dbReference>
<dbReference type="Pfam" id="PF00856">
    <property type="entry name" value="SET"/>
    <property type="match status" value="1"/>
</dbReference>
<comment type="caution">
    <text evidence="3">The sequence shown here is derived from an EMBL/GenBank/DDBJ whole genome shotgun (WGS) entry which is preliminary data.</text>
</comment>
<dbReference type="InterPro" id="IPR046341">
    <property type="entry name" value="SET_dom_sf"/>
</dbReference>
<organism evidence="3 4">
    <name type="scientific">Cymbomonas tetramitiformis</name>
    <dbReference type="NCBI Taxonomy" id="36881"/>
    <lineage>
        <taxon>Eukaryota</taxon>
        <taxon>Viridiplantae</taxon>
        <taxon>Chlorophyta</taxon>
        <taxon>Pyramimonadophyceae</taxon>
        <taxon>Pyramimonadales</taxon>
        <taxon>Pyramimonadaceae</taxon>
        <taxon>Cymbomonas</taxon>
    </lineage>
</organism>
<dbReference type="PROSITE" id="PS50280">
    <property type="entry name" value="SET"/>
    <property type="match status" value="1"/>
</dbReference>
<dbReference type="AlphaFoldDB" id="A0AAE0FAQ4"/>
<protein>
    <recommendedName>
        <fullName evidence="2">SET domain-containing protein</fullName>
    </recommendedName>
</protein>
<proteinExistence type="predicted"/>
<evidence type="ECO:0000256" key="1">
    <source>
        <dbReference type="SAM" id="MobiDB-lite"/>
    </source>
</evidence>
<evidence type="ECO:0000313" key="3">
    <source>
        <dbReference type="EMBL" id="KAK3255936.1"/>
    </source>
</evidence>
<dbReference type="Gene3D" id="6.10.140.2220">
    <property type="match status" value="1"/>
</dbReference>
<accession>A0AAE0FAQ4</accession>
<dbReference type="PANTHER" id="PTHR47420">
    <property type="entry name" value="HISTONE-LYSINE N-METHYLTRANSFERASE ASHR2"/>
    <property type="match status" value="1"/>
</dbReference>
<dbReference type="Gene3D" id="1.10.220.160">
    <property type="match status" value="1"/>
</dbReference>
<dbReference type="InterPro" id="IPR044238">
    <property type="entry name" value="ASHR2-like"/>
</dbReference>
<sequence>MEFPVRHVEIPGRGRALVAARDIRPGETILNEPPTLIYVTDDSKGSVCAQCLRVLSGDRISESACCSCDGQASFCSPQCAETAAVCGGAHSPNVCRSFCGRPPAFCGRPPSFSKLRPTFFLSLPQRITRPGLKLRRAMKAVAKHLQALPLEERDLLRFLIQVYVLKIEQNLDSPYAGDISRRLTALYELAPAVVPAESSGARQASKLHPLVCAALGVDPGSEQETAALLCKDEMNSYGIMNPRSPDGEPSIRGNGVFCQAARINHSCLPNVARFDFVDVAGSDNTHMLMRAMDAIPEGSEILQSYFPLNTPLPERRQRTVEIYGFACDCARCAFEAQQGDAAPSDKMDADGDEEEEEEEEESEWETDDDEDLVGEGTDAIHAKEGDDDFESQLSIYILKNLCPHAHCNGGHVCFIPYILKESA</sequence>